<protein>
    <submittedName>
        <fullName evidence="6">Glutamine ABC transporter, periplasmic amino acid-binding protein</fullName>
    </submittedName>
</protein>
<dbReference type="GO" id="GO:0005576">
    <property type="term" value="C:extracellular region"/>
    <property type="evidence" value="ECO:0007669"/>
    <property type="project" value="TreeGrafter"/>
</dbReference>
<dbReference type="PANTHER" id="PTHR30085:SF6">
    <property type="entry name" value="ABC TRANSPORTER GLUTAMINE-BINDING PROTEIN GLNH"/>
    <property type="match status" value="1"/>
</dbReference>
<keyword evidence="3 4" id="KW-0732">Signal</keyword>
<reference evidence="6 7" key="1">
    <citation type="journal article" date="2014" name="Genome Biol. Evol.">
        <title>Genome degeneration and adaptation in a nascent stage of symbiosis.</title>
        <authorList>
            <person name="Oakeson K.F."/>
            <person name="Gil R."/>
            <person name="Clayton A.L."/>
            <person name="Dunn D.M."/>
            <person name="von Niederhausern A.C."/>
            <person name="Hamil C."/>
            <person name="Aoyagi A."/>
            <person name="Duval B."/>
            <person name="Baca A."/>
            <person name="Silva F.J."/>
            <person name="Vallier A."/>
            <person name="Jackson D.G."/>
            <person name="Latorre A."/>
            <person name="Weiss R.B."/>
            <person name="Heddi A."/>
            <person name="Moya A."/>
            <person name="Dale C."/>
        </authorList>
    </citation>
    <scope>NUCLEOTIDE SEQUENCE [LARGE SCALE GENOMIC DNA]</scope>
    <source>
        <strain evidence="6 7">HS1</strain>
    </source>
</reference>
<accession>W0HS57</accession>
<dbReference type="EMBL" id="CP006569">
    <property type="protein sequence ID" value="AHF76614.1"/>
    <property type="molecule type" value="Genomic_DNA"/>
</dbReference>
<evidence type="ECO:0000256" key="3">
    <source>
        <dbReference type="ARBA" id="ARBA00022729"/>
    </source>
</evidence>
<organism evidence="6 7">
    <name type="scientific">Sodalis praecaptivus</name>
    <dbReference type="NCBI Taxonomy" id="1239307"/>
    <lineage>
        <taxon>Bacteria</taxon>
        <taxon>Pseudomonadati</taxon>
        <taxon>Pseudomonadota</taxon>
        <taxon>Gammaproteobacteria</taxon>
        <taxon>Enterobacterales</taxon>
        <taxon>Bruguierivoracaceae</taxon>
        <taxon>Sodalis</taxon>
    </lineage>
</organism>
<dbReference type="HOGENOM" id="CLU_019602_18_4_6"/>
<dbReference type="RefSeq" id="WP_025421748.1">
    <property type="nucleotide sequence ID" value="NZ_CP006569.1"/>
</dbReference>
<comment type="similarity">
    <text evidence="1">Belongs to the bacterial solute-binding protein 3 family.</text>
</comment>
<evidence type="ECO:0000313" key="7">
    <source>
        <dbReference type="Proteomes" id="UP000019028"/>
    </source>
</evidence>
<keyword evidence="2" id="KW-0813">Transport</keyword>
<dbReference type="AlphaFoldDB" id="W0HS57"/>
<dbReference type="InterPro" id="IPR051455">
    <property type="entry name" value="Bact_solute-bind_prot3"/>
</dbReference>
<dbReference type="GO" id="GO:0006865">
    <property type="term" value="P:amino acid transport"/>
    <property type="evidence" value="ECO:0007669"/>
    <property type="project" value="TreeGrafter"/>
</dbReference>
<dbReference type="OrthoDB" id="7241844at2"/>
<keyword evidence="7" id="KW-1185">Reference proteome</keyword>
<dbReference type="Proteomes" id="UP000019028">
    <property type="component" value="Chromosome"/>
</dbReference>
<dbReference type="Gene3D" id="3.40.190.10">
    <property type="entry name" value="Periplasmic binding protein-like II"/>
    <property type="match status" value="2"/>
</dbReference>
<evidence type="ECO:0000256" key="2">
    <source>
        <dbReference type="ARBA" id="ARBA00022448"/>
    </source>
</evidence>
<feature type="signal peptide" evidence="4">
    <location>
        <begin position="1"/>
        <end position="22"/>
    </location>
</feature>
<dbReference type="InterPro" id="IPR001638">
    <property type="entry name" value="Solute-binding_3/MltF_N"/>
</dbReference>
<dbReference type="PANTHER" id="PTHR30085">
    <property type="entry name" value="AMINO ACID ABC TRANSPORTER PERMEASE"/>
    <property type="match status" value="1"/>
</dbReference>
<evidence type="ECO:0000259" key="5">
    <source>
        <dbReference type="SMART" id="SM00062"/>
    </source>
</evidence>
<dbReference type="GO" id="GO:0030288">
    <property type="term" value="C:outer membrane-bounded periplasmic space"/>
    <property type="evidence" value="ECO:0007669"/>
    <property type="project" value="TreeGrafter"/>
</dbReference>
<dbReference type="SUPFAM" id="SSF53850">
    <property type="entry name" value="Periplasmic binding protein-like II"/>
    <property type="match status" value="1"/>
</dbReference>
<evidence type="ECO:0000256" key="1">
    <source>
        <dbReference type="ARBA" id="ARBA00010333"/>
    </source>
</evidence>
<gene>
    <name evidence="6" type="ORF">Sant_1556</name>
</gene>
<dbReference type="KEGG" id="sod:Sant_1556"/>
<dbReference type="PATRIC" id="fig|1239307.3.peg.1690"/>
<proteinExistence type="inferred from homology"/>
<feature type="domain" description="Solute-binding protein family 3/N-terminal" evidence="5">
    <location>
        <begin position="33"/>
        <end position="254"/>
    </location>
</feature>
<name>W0HS57_9GAMM</name>
<evidence type="ECO:0000256" key="4">
    <source>
        <dbReference type="SAM" id="SignalP"/>
    </source>
</evidence>
<feature type="chain" id="PRO_5004789629" evidence="4">
    <location>
        <begin position="23"/>
        <end position="277"/>
    </location>
</feature>
<dbReference type="SMART" id="SM00062">
    <property type="entry name" value="PBPb"/>
    <property type="match status" value="1"/>
</dbReference>
<dbReference type="Pfam" id="PF00497">
    <property type="entry name" value="SBP_bac_3"/>
    <property type="match status" value="1"/>
</dbReference>
<evidence type="ECO:0000313" key="6">
    <source>
        <dbReference type="EMBL" id="AHF76614.1"/>
    </source>
</evidence>
<sequence length="277" mass="30415">MRLLTVTALLFLAAAAPRLAQADQLDTILANKKMICGVQASTPPFGFPDPQTRQQVGHDVDLCHAIADKLGVEVAIKPVSTEAKVPEIKLGHVDIGIMNLAYTRSRGEQIQFSHPYYITREMLVVLAENGNKTLKDFKGKRIGSSKGSTSELATRLQKAIPVTFQDAGSAYLATIQRKTIGFVNNEMTAKQFISKAGESGIKLAMIAEPMALEPVSVGMRHGEPKLYEKINSILDELENEGTLNAIWNKWIGPGTIYDMPRKDKVQSMSDIHFEPLP</sequence>